<accession>A0ABX7I0V0</accession>
<dbReference type="CDD" id="cd07341">
    <property type="entry name" value="M56_BlaR1_MecR1_like"/>
    <property type="match status" value="1"/>
</dbReference>
<dbReference type="Pfam" id="PF05569">
    <property type="entry name" value="Peptidase_M56"/>
    <property type="match status" value="1"/>
</dbReference>
<dbReference type="EMBL" id="CP056775">
    <property type="protein sequence ID" value="QRQ99671.1"/>
    <property type="molecule type" value="Genomic_DNA"/>
</dbReference>
<protein>
    <submittedName>
        <fullName evidence="4">Peptidase M56 BlaR1</fullName>
    </submittedName>
</protein>
<feature type="transmembrane region" description="Helical" evidence="2">
    <location>
        <begin position="20"/>
        <end position="42"/>
    </location>
</feature>
<dbReference type="Gene3D" id="3.30.2010.10">
    <property type="entry name" value="Metalloproteases ('zincins'), catalytic domain"/>
    <property type="match status" value="1"/>
</dbReference>
<gene>
    <name evidence="4" type="ORF">HWI92_01450</name>
</gene>
<dbReference type="Proteomes" id="UP000612680">
    <property type="component" value="Chromosome"/>
</dbReference>
<proteinExistence type="predicted"/>
<dbReference type="InterPro" id="IPR052173">
    <property type="entry name" value="Beta-lactam_resp_regulator"/>
</dbReference>
<evidence type="ECO:0000256" key="2">
    <source>
        <dbReference type="SAM" id="Phobius"/>
    </source>
</evidence>
<reference evidence="4 5" key="1">
    <citation type="submission" date="2020-06" db="EMBL/GenBank/DDBJ databases">
        <title>Dyadobacter sandarakinus sp. nov., isolated from the soil of the Arctic Yellow River Station.</title>
        <authorList>
            <person name="Zhang Y."/>
            <person name="Peng F."/>
        </authorList>
    </citation>
    <scope>NUCLEOTIDE SEQUENCE [LARGE SCALE GENOMIC DNA]</scope>
    <source>
        <strain evidence="4 5">Q3-56</strain>
    </source>
</reference>
<evidence type="ECO:0000259" key="3">
    <source>
        <dbReference type="Pfam" id="PF05569"/>
    </source>
</evidence>
<feature type="transmembrane region" description="Helical" evidence="2">
    <location>
        <begin position="115"/>
        <end position="136"/>
    </location>
</feature>
<keyword evidence="5" id="KW-1185">Reference proteome</keyword>
<evidence type="ECO:0000256" key="1">
    <source>
        <dbReference type="SAM" id="MobiDB-lite"/>
    </source>
</evidence>
<feature type="region of interest" description="Disordered" evidence="1">
    <location>
        <begin position="460"/>
        <end position="504"/>
    </location>
</feature>
<feature type="transmembrane region" description="Helical" evidence="2">
    <location>
        <begin position="54"/>
        <end position="74"/>
    </location>
</feature>
<dbReference type="PANTHER" id="PTHR34978:SF3">
    <property type="entry name" value="SLR0241 PROTEIN"/>
    <property type="match status" value="1"/>
</dbReference>
<evidence type="ECO:0000313" key="5">
    <source>
        <dbReference type="Proteomes" id="UP000612680"/>
    </source>
</evidence>
<feature type="domain" description="Peptidase M56" evidence="3">
    <location>
        <begin position="109"/>
        <end position="314"/>
    </location>
</feature>
<evidence type="ECO:0000313" key="4">
    <source>
        <dbReference type="EMBL" id="QRQ99671.1"/>
    </source>
</evidence>
<keyword evidence="2" id="KW-0472">Membrane</keyword>
<dbReference type="PANTHER" id="PTHR34978">
    <property type="entry name" value="POSSIBLE SENSOR-TRANSDUCER PROTEIN BLAR"/>
    <property type="match status" value="1"/>
</dbReference>
<dbReference type="RefSeq" id="WP_204660433.1">
    <property type="nucleotide sequence ID" value="NZ_CP056775.1"/>
</dbReference>
<sequence length="647" mass="72847">MHFNIIHASFLSEPARAMCLAFMHSLWQGLIAAVLAGGFLMLTRKSRPAFRYNVLAFLLGMLLITNVATCLLLLSPQNASEMTGTAFISRSEIWQTGMAATGGSGSYPELFLQHITRFCGEHAFTIVAVWLVVFLWKSMRAAAGLWHLSTIRSRGIQVPSADWLDVFADLTRKLGMHGRISLFESGQVHVPMVIGYMKPVVLVPLGMLAGMPAAQVEAILLHELAHIRRRDYLVNLVQVFCENIYFFNPAVLWLSALIRQEREHCCDEMAIEVSGNRGSFVHALVSFQEYKSTGLAAEVAFFKKKNHLLHRIKRIINHNNKSLDAMEKVFVSASLIAAVALSAAISPQPVKSTRSSAVSDHQRIYSLETVPVSSVSNVPADTLPKTKKDAAVTKIHSADVYTPSEGVATYNVHMDGKQYDIVRKNGKIISLDVDGREIPASEYEKYSDVLARIEKNVKEAHEQAEKERTEAEHRREEAGEQRREADNQRLEAAKSRAEADERKQEATIMRVQAEQVRLNAEQMRKQADVMREQAGQMRQEAEKMRVEAEKSREQAAEMRKEAEKTREEFEKKQAALIEDLLKNGIIKDTKQLSYLLSEEEFVVNGASQPEEIRKRFSSKYLSNPTGEMVYNYKGRTGYTSRGTVRTR</sequence>
<organism evidence="4 5">
    <name type="scientific">Dyadobacter sandarakinus</name>
    <dbReference type="NCBI Taxonomy" id="2747268"/>
    <lineage>
        <taxon>Bacteria</taxon>
        <taxon>Pseudomonadati</taxon>
        <taxon>Bacteroidota</taxon>
        <taxon>Cytophagia</taxon>
        <taxon>Cytophagales</taxon>
        <taxon>Spirosomataceae</taxon>
        <taxon>Dyadobacter</taxon>
    </lineage>
</organism>
<dbReference type="InterPro" id="IPR008756">
    <property type="entry name" value="Peptidase_M56"/>
</dbReference>
<keyword evidence="2" id="KW-1133">Transmembrane helix</keyword>
<keyword evidence="2" id="KW-0812">Transmembrane</keyword>
<name>A0ABX7I0V0_9BACT</name>
<dbReference type="CDD" id="cd06503">
    <property type="entry name" value="ATP-synt_Fo_b"/>
    <property type="match status" value="1"/>
</dbReference>